<name>A0A6M3JJ76_9ZZZZ</name>
<dbReference type="AlphaFoldDB" id="A0A6M3JJ76"/>
<protein>
    <submittedName>
        <fullName evidence="1">Uncharacterized protein</fullName>
    </submittedName>
</protein>
<accession>A0A6M3JJ76</accession>
<dbReference type="EMBL" id="MT141745">
    <property type="protein sequence ID" value="QJA69886.1"/>
    <property type="molecule type" value="Genomic_DNA"/>
</dbReference>
<evidence type="ECO:0000313" key="2">
    <source>
        <dbReference type="EMBL" id="QJA86148.1"/>
    </source>
</evidence>
<dbReference type="EMBL" id="MT142618">
    <property type="protein sequence ID" value="QJA86148.1"/>
    <property type="molecule type" value="Genomic_DNA"/>
</dbReference>
<gene>
    <name evidence="1" type="ORF">MM415A04194_0002</name>
    <name evidence="2" type="ORF">MM415B02123_0007</name>
</gene>
<sequence length="66" mass="7820">MKKEKQLEFNIKGISNQKELNKRHEEIHKDATSKLKVLLTQIIGNKQFTKEDIKQIISLSKWITEK</sequence>
<organism evidence="1">
    <name type="scientific">viral metagenome</name>
    <dbReference type="NCBI Taxonomy" id="1070528"/>
    <lineage>
        <taxon>unclassified sequences</taxon>
        <taxon>metagenomes</taxon>
        <taxon>organismal metagenomes</taxon>
    </lineage>
</organism>
<proteinExistence type="predicted"/>
<evidence type="ECO:0000313" key="1">
    <source>
        <dbReference type="EMBL" id="QJA69886.1"/>
    </source>
</evidence>
<reference evidence="1" key="1">
    <citation type="submission" date="2020-03" db="EMBL/GenBank/DDBJ databases">
        <title>The deep terrestrial virosphere.</title>
        <authorList>
            <person name="Holmfeldt K."/>
            <person name="Nilsson E."/>
            <person name="Simone D."/>
            <person name="Lopez-Fernandez M."/>
            <person name="Wu X."/>
            <person name="de Brujin I."/>
            <person name="Lundin D."/>
            <person name="Andersson A."/>
            <person name="Bertilsson S."/>
            <person name="Dopson M."/>
        </authorList>
    </citation>
    <scope>NUCLEOTIDE SEQUENCE</scope>
    <source>
        <strain evidence="1">MM415A04194</strain>
        <strain evidence="2">MM415B02123</strain>
    </source>
</reference>